<evidence type="ECO:0000313" key="3">
    <source>
        <dbReference type="EMBL" id="KAK6624859.1"/>
    </source>
</evidence>
<dbReference type="CDD" id="cd01767">
    <property type="entry name" value="UBX"/>
    <property type="match status" value="1"/>
</dbReference>
<organism evidence="3 4">
    <name type="scientific">Polyplax serrata</name>
    <name type="common">Common mouse louse</name>
    <dbReference type="NCBI Taxonomy" id="468196"/>
    <lineage>
        <taxon>Eukaryota</taxon>
        <taxon>Metazoa</taxon>
        <taxon>Ecdysozoa</taxon>
        <taxon>Arthropoda</taxon>
        <taxon>Hexapoda</taxon>
        <taxon>Insecta</taxon>
        <taxon>Pterygota</taxon>
        <taxon>Neoptera</taxon>
        <taxon>Paraneoptera</taxon>
        <taxon>Psocodea</taxon>
        <taxon>Troctomorpha</taxon>
        <taxon>Phthiraptera</taxon>
        <taxon>Anoplura</taxon>
        <taxon>Polyplacidae</taxon>
        <taxon>Polyplax</taxon>
    </lineage>
</organism>
<sequence>MKFFDGDLKHAISKRKTFVSAFVVFVEAKDEESTRFRRLLDEERTIPTKEYVAFRISPSSDSYKHFIAIYRDVPVPSLFIIGTDGQPIRILSTCEPRDEFYSAIRQALDVHKAESLAHRRIENNLVQILLKLPRGETAVVEFDESARLREVHTFVRESLQVKTAFELFTPYPRKLFSEDDGEKTLAELELSPTSTLLVVSADNMTSWRPQFVSNGMNRVMFGCNRIFRSVTDWIIVNLTVSRGLPEH</sequence>
<evidence type="ECO:0000259" key="2">
    <source>
        <dbReference type="PROSITE" id="PS50033"/>
    </source>
</evidence>
<accession>A0ABR1ASB8</accession>
<comment type="caution">
    <text evidence="3">The sequence shown here is derived from an EMBL/GenBank/DDBJ whole genome shotgun (WGS) entry which is preliminary data.</text>
</comment>
<dbReference type="SUPFAM" id="SSF54236">
    <property type="entry name" value="Ubiquitin-like"/>
    <property type="match status" value="1"/>
</dbReference>
<dbReference type="EMBL" id="JAWJWF010000046">
    <property type="protein sequence ID" value="KAK6624859.1"/>
    <property type="molecule type" value="Genomic_DNA"/>
</dbReference>
<dbReference type="InterPro" id="IPR001012">
    <property type="entry name" value="UBX_dom"/>
</dbReference>
<dbReference type="PANTHER" id="PTHR46424">
    <property type="entry name" value="UBX DOMAIN-CONTAINING PROTEIN 4"/>
    <property type="match status" value="1"/>
</dbReference>
<dbReference type="Gene3D" id="3.10.20.90">
    <property type="entry name" value="Phosphatidylinositol 3-kinase Catalytic Subunit, Chain A, domain 1"/>
    <property type="match status" value="1"/>
</dbReference>
<feature type="domain" description="UBX" evidence="2">
    <location>
        <begin position="121"/>
        <end position="198"/>
    </location>
</feature>
<evidence type="ECO:0000256" key="1">
    <source>
        <dbReference type="ARBA" id="ARBA00040925"/>
    </source>
</evidence>
<keyword evidence="4" id="KW-1185">Reference proteome</keyword>
<dbReference type="PROSITE" id="PS50033">
    <property type="entry name" value="UBX"/>
    <property type="match status" value="1"/>
</dbReference>
<dbReference type="Proteomes" id="UP001359485">
    <property type="component" value="Unassembled WGS sequence"/>
</dbReference>
<proteinExistence type="predicted"/>
<dbReference type="PANTHER" id="PTHR46424:SF1">
    <property type="entry name" value="UBX DOMAIN-CONTAINING PROTEIN 4"/>
    <property type="match status" value="1"/>
</dbReference>
<evidence type="ECO:0000313" key="4">
    <source>
        <dbReference type="Proteomes" id="UP001359485"/>
    </source>
</evidence>
<dbReference type="Pfam" id="PF00789">
    <property type="entry name" value="UBX"/>
    <property type="match status" value="1"/>
</dbReference>
<dbReference type="SMART" id="SM00166">
    <property type="entry name" value="UBX"/>
    <property type="match status" value="1"/>
</dbReference>
<name>A0ABR1ASB8_POLSC</name>
<protein>
    <recommendedName>
        <fullName evidence="1">UBX domain-containing protein 4</fullName>
    </recommendedName>
</protein>
<reference evidence="3 4" key="1">
    <citation type="submission" date="2023-09" db="EMBL/GenBank/DDBJ databases">
        <title>Genomes of two closely related lineages of the louse Polyplax serrata with different host specificities.</title>
        <authorList>
            <person name="Martinu J."/>
            <person name="Tarabai H."/>
            <person name="Stefka J."/>
            <person name="Hypsa V."/>
        </authorList>
    </citation>
    <scope>NUCLEOTIDE SEQUENCE [LARGE SCALE GENOMIC DNA]</scope>
    <source>
        <strain evidence="3">98ZLc_SE</strain>
    </source>
</reference>
<gene>
    <name evidence="3" type="ORF">RUM44_011723</name>
</gene>
<dbReference type="InterPro" id="IPR029071">
    <property type="entry name" value="Ubiquitin-like_domsf"/>
</dbReference>